<organism evidence="1 2">
    <name type="scientific">Solanum tuberosum</name>
    <name type="common">Potato</name>
    <dbReference type="NCBI Taxonomy" id="4113"/>
    <lineage>
        <taxon>Eukaryota</taxon>
        <taxon>Viridiplantae</taxon>
        <taxon>Streptophyta</taxon>
        <taxon>Embryophyta</taxon>
        <taxon>Tracheophyta</taxon>
        <taxon>Spermatophyta</taxon>
        <taxon>Magnoliopsida</taxon>
        <taxon>eudicotyledons</taxon>
        <taxon>Gunneridae</taxon>
        <taxon>Pentapetalae</taxon>
        <taxon>asterids</taxon>
        <taxon>lamiids</taxon>
        <taxon>Solanales</taxon>
        <taxon>Solanaceae</taxon>
        <taxon>Solanoideae</taxon>
        <taxon>Solaneae</taxon>
        <taxon>Solanum</taxon>
    </lineage>
</organism>
<dbReference type="EnsemblPlants" id="PGSC0003DMT400003927">
    <property type="protein sequence ID" value="PGSC0003DMT400003927"/>
    <property type="gene ID" value="PGSC0003DMG401001548"/>
</dbReference>
<protein>
    <submittedName>
        <fullName evidence="1">Triacylglycerol lipase</fullName>
    </submittedName>
</protein>
<dbReference type="AlphaFoldDB" id="M0ZMK0"/>
<dbReference type="Gramene" id="PGSC0003DMT400003927">
    <property type="protein sequence ID" value="PGSC0003DMT400003927"/>
    <property type="gene ID" value="PGSC0003DMG401001548"/>
</dbReference>
<name>M0ZMK0_SOLTU</name>
<dbReference type="Proteomes" id="UP000011115">
    <property type="component" value="Unassembled WGS sequence"/>
</dbReference>
<proteinExistence type="predicted"/>
<accession>M0ZMK0</accession>
<dbReference type="ExpressionAtlas" id="M0ZMK0">
    <property type="expression patterns" value="baseline"/>
</dbReference>
<keyword evidence="2" id="KW-1185">Reference proteome</keyword>
<reference evidence="2" key="1">
    <citation type="journal article" date="2011" name="Nature">
        <title>Genome sequence and analysis of the tuber crop potato.</title>
        <authorList>
            <consortium name="The Potato Genome Sequencing Consortium"/>
        </authorList>
    </citation>
    <scope>NUCLEOTIDE SEQUENCE [LARGE SCALE GENOMIC DNA]</scope>
    <source>
        <strain evidence="2">cv. DM1-3 516 R44</strain>
    </source>
</reference>
<evidence type="ECO:0000313" key="1">
    <source>
        <dbReference type="EnsemblPlants" id="PGSC0003DMT400003927"/>
    </source>
</evidence>
<sequence length="51" mass="5845">MEGVLEHNVTDLEFLLKLRVVLDSLLTTLSRSCKLKQAFKIKIAKRMKGKT</sequence>
<reference evidence="1" key="2">
    <citation type="submission" date="2015-06" db="UniProtKB">
        <authorList>
            <consortium name="EnsemblPlants"/>
        </authorList>
    </citation>
    <scope>IDENTIFICATION</scope>
    <source>
        <strain evidence="1">DM1-3 516 R44</strain>
    </source>
</reference>
<evidence type="ECO:0000313" key="2">
    <source>
        <dbReference type="Proteomes" id="UP000011115"/>
    </source>
</evidence>
<dbReference type="HOGENOM" id="CLU_3110238_0_0_1"/>